<evidence type="ECO:0000313" key="2">
    <source>
        <dbReference type="EMBL" id="RSL79420.1"/>
    </source>
</evidence>
<sequence length="90" mass="9319">MSQSSSAVDHDASSSPAPAAPAVPTAAMPTPGGALLTELLGALDGHASLYEFWLGLPQLAEALRQGSVHEHLDSSVNRIAEAIDRDEWTG</sequence>
<dbReference type="EMBL" id="NKCL01000175">
    <property type="protein sequence ID" value="RSL79420.1"/>
    <property type="molecule type" value="Genomic_DNA"/>
</dbReference>
<organism evidence="2 3">
    <name type="scientific">Fusarium floridanum</name>
    <dbReference type="NCBI Taxonomy" id="1325733"/>
    <lineage>
        <taxon>Eukaryota</taxon>
        <taxon>Fungi</taxon>
        <taxon>Dikarya</taxon>
        <taxon>Ascomycota</taxon>
        <taxon>Pezizomycotina</taxon>
        <taxon>Sordariomycetes</taxon>
        <taxon>Hypocreomycetidae</taxon>
        <taxon>Hypocreales</taxon>
        <taxon>Nectriaceae</taxon>
        <taxon>Fusarium</taxon>
        <taxon>Fusarium solani species complex</taxon>
    </lineage>
</organism>
<comment type="caution">
    <text evidence="2">The sequence shown here is derived from an EMBL/GenBank/DDBJ whole genome shotgun (WGS) entry which is preliminary data.</text>
</comment>
<reference evidence="2 3" key="1">
    <citation type="submission" date="2017-06" db="EMBL/GenBank/DDBJ databases">
        <title>Comparative genomic analysis of Ambrosia Fusariam Clade fungi.</title>
        <authorList>
            <person name="Stajich J.E."/>
            <person name="Carrillo J."/>
            <person name="Kijimoto T."/>
            <person name="Eskalen A."/>
            <person name="O'Donnell K."/>
            <person name="Kasson M."/>
        </authorList>
    </citation>
    <scope>NUCLEOTIDE SEQUENCE [LARGE SCALE GENOMIC DNA]</scope>
    <source>
        <strain evidence="2 3">NRRL62606</strain>
    </source>
</reference>
<protein>
    <submittedName>
        <fullName evidence="2">Uncharacterized protein</fullName>
    </submittedName>
</protein>
<accession>A0A428RPJ7</accession>
<dbReference type="Proteomes" id="UP000287972">
    <property type="component" value="Unassembled WGS sequence"/>
</dbReference>
<proteinExistence type="predicted"/>
<dbReference type="AlphaFoldDB" id="A0A428RPJ7"/>
<evidence type="ECO:0000313" key="3">
    <source>
        <dbReference type="Proteomes" id="UP000287972"/>
    </source>
</evidence>
<gene>
    <name evidence="2" type="ORF">CEP51_007392</name>
</gene>
<evidence type="ECO:0000256" key="1">
    <source>
        <dbReference type="SAM" id="MobiDB-lite"/>
    </source>
</evidence>
<name>A0A428RPJ7_9HYPO</name>
<keyword evidence="3" id="KW-1185">Reference proteome</keyword>
<feature type="region of interest" description="Disordered" evidence="1">
    <location>
        <begin position="1"/>
        <end position="27"/>
    </location>
</feature>